<comment type="caution">
    <text evidence="1">The sequence shown here is derived from an EMBL/GenBank/DDBJ whole genome shotgun (WGS) entry which is preliminary data.</text>
</comment>
<protein>
    <submittedName>
        <fullName evidence="1">Uncharacterized protein</fullName>
    </submittedName>
</protein>
<proteinExistence type="predicted"/>
<keyword evidence="2" id="KW-1185">Reference proteome</keyword>
<gene>
    <name evidence="1" type="ORF">PACLA_8A046866</name>
</gene>
<accession>A0A6S7H9F8</accession>
<evidence type="ECO:0000313" key="1">
    <source>
        <dbReference type="EMBL" id="CAB3992837.1"/>
    </source>
</evidence>
<organism evidence="1 2">
    <name type="scientific">Paramuricea clavata</name>
    <name type="common">Red gorgonian</name>
    <name type="synonym">Violescent sea-whip</name>
    <dbReference type="NCBI Taxonomy" id="317549"/>
    <lineage>
        <taxon>Eukaryota</taxon>
        <taxon>Metazoa</taxon>
        <taxon>Cnidaria</taxon>
        <taxon>Anthozoa</taxon>
        <taxon>Octocorallia</taxon>
        <taxon>Malacalcyonacea</taxon>
        <taxon>Plexauridae</taxon>
        <taxon>Paramuricea</taxon>
    </lineage>
</organism>
<reference evidence="1" key="1">
    <citation type="submission" date="2020-04" db="EMBL/GenBank/DDBJ databases">
        <authorList>
            <person name="Alioto T."/>
            <person name="Alioto T."/>
            <person name="Gomez Garrido J."/>
        </authorList>
    </citation>
    <scope>NUCLEOTIDE SEQUENCE</scope>
    <source>
        <strain evidence="1">A484AB</strain>
    </source>
</reference>
<dbReference type="AlphaFoldDB" id="A0A6S7H9F8"/>
<dbReference type="EMBL" id="CACRXK020002134">
    <property type="protein sequence ID" value="CAB3992837.1"/>
    <property type="molecule type" value="Genomic_DNA"/>
</dbReference>
<evidence type="ECO:0000313" key="2">
    <source>
        <dbReference type="Proteomes" id="UP001152795"/>
    </source>
</evidence>
<sequence length="213" mass="23959">MALSQLVAQGTADEEEDELTLPVYHQQDDFLSLVHVALMIRADVRETPGYKGLDIGMHDVGDCVPESLQMFLNLLFGGERLLDEETIKEKENDVRSKALAVAQDIVYGASNECLFSIAMKDLATFEIQESLLGVKDMGQKQVKDFVQQRLTELLQQQLNNEQGDTKVQFTVTMHKNNALTFDSLYQVAKGGKEKEKNRILRADRSVLQRLIVG</sequence>
<name>A0A6S7H9F8_PARCT</name>
<dbReference type="Proteomes" id="UP001152795">
    <property type="component" value="Unassembled WGS sequence"/>
</dbReference>